<evidence type="ECO:0000313" key="1">
    <source>
        <dbReference type="EMBL" id="KAJ8645815.1"/>
    </source>
</evidence>
<sequence length="143" mass="15132">MSNKVSRTKTSHGLARSSSDGPWAALVGVAGGALANGELFEMKVAIDLGRSIQKLKDLAAASMRYNDKDSSTYLTEKNSNGPWAALVGVAGGALANGELFEMKVAIDLGRSIQELKDLAAASMRYNDKDSSTFTSEELAGRLF</sequence>
<comment type="caution">
    <text evidence="1">The sequence shown here is derived from an EMBL/GenBank/DDBJ whole genome shotgun (WGS) entry which is preliminary data.</text>
</comment>
<protein>
    <submittedName>
        <fullName evidence="1">Uncharacterized protein</fullName>
    </submittedName>
</protein>
<gene>
    <name evidence="1" type="ORF">MRB53_007563</name>
</gene>
<accession>A0ACC2MK73</accession>
<dbReference type="Proteomes" id="UP001234297">
    <property type="component" value="Chromosome 2"/>
</dbReference>
<reference evidence="1 2" key="1">
    <citation type="journal article" date="2022" name="Hortic Res">
        <title>A haplotype resolved chromosomal level avocado genome allows analysis of novel avocado genes.</title>
        <authorList>
            <person name="Nath O."/>
            <person name="Fletcher S.J."/>
            <person name="Hayward A."/>
            <person name="Shaw L.M."/>
            <person name="Masouleh A.K."/>
            <person name="Furtado A."/>
            <person name="Henry R.J."/>
            <person name="Mitter N."/>
        </authorList>
    </citation>
    <scope>NUCLEOTIDE SEQUENCE [LARGE SCALE GENOMIC DNA]</scope>
    <source>
        <strain evidence="2">cv. Hass</strain>
    </source>
</reference>
<dbReference type="EMBL" id="CM056810">
    <property type="protein sequence ID" value="KAJ8645815.1"/>
    <property type="molecule type" value="Genomic_DNA"/>
</dbReference>
<name>A0ACC2MK73_PERAE</name>
<organism evidence="1 2">
    <name type="scientific">Persea americana</name>
    <name type="common">Avocado</name>
    <dbReference type="NCBI Taxonomy" id="3435"/>
    <lineage>
        <taxon>Eukaryota</taxon>
        <taxon>Viridiplantae</taxon>
        <taxon>Streptophyta</taxon>
        <taxon>Embryophyta</taxon>
        <taxon>Tracheophyta</taxon>
        <taxon>Spermatophyta</taxon>
        <taxon>Magnoliopsida</taxon>
        <taxon>Magnoliidae</taxon>
        <taxon>Laurales</taxon>
        <taxon>Lauraceae</taxon>
        <taxon>Persea</taxon>
    </lineage>
</organism>
<proteinExistence type="predicted"/>
<evidence type="ECO:0000313" key="2">
    <source>
        <dbReference type="Proteomes" id="UP001234297"/>
    </source>
</evidence>
<keyword evidence="2" id="KW-1185">Reference proteome</keyword>